<feature type="compositionally biased region" description="Basic and acidic residues" evidence="7">
    <location>
        <begin position="697"/>
        <end position="707"/>
    </location>
</feature>
<comment type="similarity">
    <text evidence="2">Belongs to the UPL family. K-HECT subfamily.</text>
</comment>
<feature type="compositionally biased region" description="Basic residues" evidence="7">
    <location>
        <begin position="925"/>
        <end position="934"/>
    </location>
</feature>
<dbReference type="Pfam" id="PF00632">
    <property type="entry name" value="HECT"/>
    <property type="match status" value="1"/>
</dbReference>
<dbReference type="EC" id="2.3.2.26" evidence="3"/>
<feature type="compositionally biased region" description="Basic residues" evidence="7">
    <location>
        <begin position="110"/>
        <end position="119"/>
    </location>
</feature>
<dbReference type="Gene3D" id="1.25.10.10">
    <property type="entry name" value="Leucine-rich Repeat Variant"/>
    <property type="match status" value="1"/>
</dbReference>
<feature type="compositionally biased region" description="Acidic residues" evidence="7">
    <location>
        <begin position="1213"/>
        <end position="1256"/>
    </location>
</feature>
<keyword evidence="10" id="KW-1185">Reference proteome</keyword>
<feature type="compositionally biased region" description="Basic and acidic residues" evidence="7">
    <location>
        <begin position="143"/>
        <end position="155"/>
    </location>
</feature>
<dbReference type="Proteomes" id="UP000027586">
    <property type="component" value="Unassembled WGS sequence"/>
</dbReference>
<dbReference type="Gene3D" id="3.30.2410.10">
    <property type="entry name" value="Hect, E3 ligase catalytic domain"/>
    <property type="match status" value="1"/>
</dbReference>
<dbReference type="InterPro" id="IPR016024">
    <property type="entry name" value="ARM-type_fold"/>
</dbReference>
<evidence type="ECO:0000256" key="3">
    <source>
        <dbReference type="ARBA" id="ARBA00012485"/>
    </source>
</evidence>
<dbReference type="InterPro" id="IPR000569">
    <property type="entry name" value="HECT_dom"/>
</dbReference>
<dbReference type="GO" id="GO:0043161">
    <property type="term" value="P:proteasome-mediated ubiquitin-dependent protein catabolic process"/>
    <property type="evidence" value="ECO:0007669"/>
    <property type="project" value="TreeGrafter"/>
</dbReference>
<evidence type="ECO:0000259" key="8">
    <source>
        <dbReference type="PROSITE" id="PS50237"/>
    </source>
</evidence>
<feature type="compositionally biased region" description="Low complexity" evidence="7">
    <location>
        <begin position="1265"/>
        <end position="1275"/>
    </location>
</feature>
<dbReference type="PANTHER" id="PTHR45670">
    <property type="entry name" value="E3 UBIQUITIN-PROTEIN LIGASE TRIP12"/>
    <property type="match status" value="1"/>
</dbReference>
<dbReference type="Gene3D" id="3.90.1750.10">
    <property type="entry name" value="Hect, E3 ligase catalytic domains"/>
    <property type="match status" value="1"/>
</dbReference>
<feature type="compositionally biased region" description="Basic and acidic residues" evidence="7">
    <location>
        <begin position="1"/>
        <end position="15"/>
    </location>
</feature>
<dbReference type="GO" id="GO:0000209">
    <property type="term" value="P:protein polyubiquitination"/>
    <property type="evidence" value="ECO:0007669"/>
    <property type="project" value="TreeGrafter"/>
</dbReference>
<dbReference type="Pfam" id="PF25579">
    <property type="entry name" value="TPR_TRIP12_N"/>
    <property type="match status" value="1"/>
</dbReference>
<feature type="region of interest" description="Disordered" evidence="7">
    <location>
        <begin position="675"/>
        <end position="707"/>
    </location>
</feature>
<feature type="compositionally biased region" description="Basic and acidic residues" evidence="7">
    <location>
        <begin position="214"/>
        <end position="227"/>
    </location>
</feature>
<evidence type="ECO:0000256" key="7">
    <source>
        <dbReference type="SAM" id="MobiDB-lite"/>
    </source>
</evidence>
<dbReference type="VEuPathDB" id="FungiDB:LCOR_00988.1"/>
<feature type="region of interest" description="Disordered" evidence="7">
    <location>
        <begin position="1"/>
        <end position="304"/>
    </location>
</feature>
<name>A0A068RHV3_9FUNG</name>
<feature type="active site" description="Glycyl thioester intermediate" evidence="6">
    <location>
        <position position="1844"/>
    </location>
</feature>
<feature type="region of interest" description="Disordered" evidence="7">
    <location>
        <begin position="1199"/>
        <end position="1276"/>
    </location>
</feature>
<feature type="region of interest" description="Disordered" evidence="7">
    <location>
        <begin position="1335"/>
        <end position="1357"/>
    </location>
</feature>
<feature type="region of interest" description="Disordered" evidence="7">
    <location>
        <begin position="827"/>
        <end position="860"/>
    </location>
</feature>
<feature type="region of interest" description="Disordered" evidence="7">
    <location>
        <begin position="872"/>
        <end position="955"/>
    </location>
</feature>
<dbReference type="CDD" id="cd00078">
    <property type="entry name" value="HECTc"/>
    <property type="match status" value="1"/>
</dbReference>
<dbReference type="InterPro" id="IPR057948">
    <property type="entry name" value="TPR_TRIP12_N"/>
</dbReference>
<comment type="catalytic activity">
    <reaction evidence="1">
        <text>S-ubiquitinyl-[E2 ubiquitin-conjugating enzyme]-L-cysteine + [acceptor protein]-L-lysine = [E2 ubiquitin-conjugating enzyme]-L-cysteine + N(6)-ubiquitinyl-[acceptor protein]-L-lysine.</text>
        <dbReference type="EC" id="2.3.2.26"/>
    </reaction>
</comment>
<evidence type="ECO:0000256" key="4">
    <source>
        <dbReference type="ARBA" id="ARBA00022679"/>
    </source>
</evidence>
<organism evidence="9 10">
    <name type="scientific">Lichtheimia corymbifera JMRC:FSU:9682</name>
    <dbReference type="NCBI Taxonomy" id="1263082"/>
    <lineage>
        <taxon>Eukaryota</taxon>
        <taxon>Fungi</taxon>
        <taxon>Fungi incertae sedis</taxon>
        <taxon>Mucoromycota</taxon>
        <taxon>Mucoromycotina</taxon>
        <taxon>Mucoromycetes</taxon>
        <taxon>Mucorales</taxon>
        <taxon>Lichtheimiaceae</taxon>
        <taxon>Lichtheimia</taxon>
    </lineage>
</organism>
<keyword evidence="5 6" id="KW-0833">Ubl conjugation pathway</keyword>
<gene>
    <name evidence="9" type="ORF">LCOR_00988.1</name>
</gene>
<feature type="domain" description="HECT" evidence="8">
    <location>
        <begin position="1512"/>
        <end position="1877"/>
    </location>
</feature>
<feature type="compositionally biased region" description="Polar residues" evidence="7">
    <location>
        <begin position="905"/>
        <end position="921"/>
    </location>
</feature>
<evidence type="ECO:0000256" key="1">
    <source>
        <dbReference type="ARBA" id="ARBA00000885"/>
    </source>
</evidence>
<feature type="compositionally biased region" description="Acidic residues" evidence="7">
    <location>
        <begin position="282"/>
        <end position="303"/>
    </location>
</feature>
<reference evidence="9" key="1">
    <citation type="submission" date="2013-08" db="EMBL/GenBank/DDBJ databases">
        <title>Gene expansion shapes genome architecture in the human pathogen Lichtheimia corymbifera: an evolutionary genomics analysis in the ancient terrestrial Mucorales (Mucoromycotina).</title>
        <authorList>
            <person name="Schwartze V.U."/>
            <person name="Winter S."/>
            <person name="Shelest E."/>
            <person name="Marcet-Houben M."/>
            <person name="Horn F."/>
            <person name="Wehner S."/>
            <person name="Hoffmann K."/>
            <person name="Riege K."/>
            <person name="Sammeth M."/>
            <person name="Nowrousian M."/>
            <person name="Valiante V."/>
            <person name="Linde J."/>
            <person name="Jacobsen I.D."/>
            <person name="Marz M."/>
            <person name="Brakhage A.A."/>
            <person name="Gabaldon T."/>
            <person name="Bocker S."/>
            <person name="Voigt K."/>
        </authorList>
    </citation>
    <scope>NUCLEOTIDE SEQUENCE [LARGE SCALE GENOMIC DNA]</scope>
    <source>
        <strain evidence="9">FSU 9682</strain>
    </source>
</reference>
<dbReference type="SUPFAM" id="SSF56204">
    <property type="entry name" value="Hect, E3 ligase catalytic domain"/>
    <property type="match status" value="1"/>
</dbReference>
<feature type="compositionally biased region" description="Basic and acidic residues" evidence="7">
    <location>
        <begin position="837"/>
        <end position="856"/>
    </location>
</feature>
<dbReference type="SUPFAM" id="SSF48371">
    <property type="entry name" value="ARM repeat"/>
    <property type="match status" value="1"/>
</dbReference>
<dbReference type="InterPro" id="IPR035983">
    <property type="entry name" value="Hect_E3_ubiquitin_ligase"/>
</dbReference>
<feature type="compositionally biased region" description="Acidic residues" evidence="7">
    <location>
        <begin position="243"/>
        <end position="264"/>
    </location>
</feature>
<dbReference type="PROSITE" id="PS50237">
    <property type="entry name" value="HECT"/>
    <property type="match status" value="1"/>
</dbReference>
<accession>A0A068RHV3</accession>
<dbReference type="InterPro" id="IPR045322">
    <property type="entry name" value="HECTD1/TRIP12-like"/>
</dbReference>
<sequence>MEHPTKKLKRSESNGRRHLGSHSSSSSQRASRSQQQQQQQPQSASDSKSSITHQRYSLRTKRKPTTATSTTKKLSNTADTFAESSTSQQQQSNSNNNNAAATTASSTIGSKKRSQKRKQTTTESSTPRKRQRAPSTRTRRNNNKMENDHAEELKRSTTTTTTRQRANSRGSSTRQTAKSSEASSKRKGKGKAPDQEHSKSTSTTSTSSRRRAKKQADPEELESHEPESDLDTTTTPVSYFQYFDDDDMEDGREHTFDDEDEYEHEDDHHPHHDDAQGMHQDLDDEEEDDDEDEDEDDDDDTDELERIRRSFGLQLSSSFGGMMSDMSSRLRSILASLKNDEPTMQLVALQELAEILSVSSEENLAGYFASDSFVKELVRIMKGPTDILGGGGLGAGDMDDDMMMALAMSEGLGGGNPEIALLACRCISNLLDAMPTAVTSVVYHGAVGVLCQKLKSIEYIDLAEQALCALEKVAQHLPRAVVHEGGLSAALMYFDFFSIHSQRTALRTAANCMRGVDADSFPQVMEVVPTLLNTISYPDRTVIELTCLCWVKFAETYRNNSELLEKAITKELLEKMTTLIPVPGNTNVVRPSTFTDLLRIFRVISRGSPKLGYDLIQLKIVDTLYRVLVGAAKAPEDTVPTDVSLDSKWRDSVHSILRIFVDVLPSLPKDGMFSSRRFKETSSRGEGTEETSSSSNTKDKGNNKQVDPRVELLEKNADVVKRLDQLCIPVLLEVYMSTVTLRTRQLVTHNLVKLIHFSNADTLQQILKDLPLSSFLAGILAQQEHSSLVIDALFQVELLLKKLPEVYRFLFEREGVLHEVEMLANAPMQDESQAEEADNKNKQGEGDSSEPSKDSDEPASALDVLRSMQESIREAQAAADEQESSDDDEEEEEEEQDNDDDDNNIKASTSSSQADKNQTVPSSDKKRKSSSRRRPQQEDDKSSSQAESTPPRRRLFDRSGLHALLRSRFGAPQVPTPEAEKGIGRGSTRRYIIRLAQNILSEYQAQDQEGVSKSSSTLQEIKDCAQSLKGTSADPEARHTLEKLIGYLQGFKMGISSFELMNSGLMETLLAYLTDDKDPSFHAQLDTRRQTFIDMFLKREATMEADEIYPVRVLVMRLQEVLSRSEPFEVVTPLESSSLGDNFRNPTSMLAKQLRLRLSGRGSDIPVEYQQLMVSTHAVATFKVLEEYLLARIGSMSSADASSRRRRRRGGLEEDEDLEEDEENSEIEEIDVDNMDEEEDEEKHEEDAMEQPEEEKAETSKGKKTSSSSSSSTENKPGKWIIRFYLNDTLISNDTTVYGAVHQYEINNNTRGNSSMRNIWITSYPVTFERVYVTKDEEEKEEQQQASTATSRKESCERPSVLTDESVCTRALQLLRVLMDLARPLAYCTLPLQDFVNRKVAAKMNRQLEEPLIVASSCLPRWTYWLMLEAPFLFPFETRYLFIQSTSFGYSRLIARWQSMQMRNNQQRDDHHHSQQPVLGRMERQKVRIMRSQMLESAIKILDLFGSSQSVLEIEYNGEEGTGLGPTLEFYAATSREFCKKSLNMWRDDDDDDNNTGGEYIVAKHGLFPRPLSKSGSTKIINLFKTLGQFMAKAMLDFRIIDLPFSAAFFKVAIGHEQPSMSLVAEIDPVLGQSLQRLQAYVDQKREIYADESKSNQEKLDAASKIQVDGCRIEDLCLDFTLPGETDLELKAGGADIPVTINNVEEYIDLLQDKLAGSGIAKQMDAFRQGFDQLFALDDLKILTYNELVSLYGVSSEDWSYATLADAIKADHGFSMESVSFKNLLTILSEMNDDERREFLQFTTGSPRLPIGGWKAMRPVFTVVCKTAEAPLSPDDYLPSVMTCANYLKMPDYSSKEKMRTRLLTSMREGKNSFLLS</sequence>
<feature type="compositionally biased region" description="Acidic residues" evidence="7">
    <location>
        <begin position="880"/>
        <end position="902"/>
    </location>
</feature>
<evidence type="ECO:0000313" key="10">
    <source>
        <dbReference type="Proteomes" id="UP000027586"/>
    </source>
</evidence>
<feature type="compositionally biased region" description="Low complexity" evidence="7">
    <location>
        <begin position="21"/>
        <end position="50"/>
    </location>
</feature>
<feature type="compositionally biased region" description="Polar residues" evidence="7">
    <location>
        <begin position="163"/>
        <end position="182"/>
    </location>
</feature>
<feature type="compositionally biased region" description="Low complexity" evidence="7">
    <location>
        <begin position="65"/>
        <end position="107"/>
    </location>
</feature>
<feature type="compositionally biased region" description="Basic and acidic residues" evidence="7">
    <location>
        <begin position="265"/>
        <end position="276"/>
    </location>
</feature>
<dbReference type="InterPro" id="IPR011989">
    <property type="entry name" value="ARM-like"/>
</dbReference>
<keyword evidence="4" id="KW-0808">Transferase</keyword>
<evidence type="ECO:0000313" key="9">
    <source>
        <dbReference type="EMBL" id="CDH49237.1"/>
    </source>
</evidence>
<dbReference type="GO" id="GO:0016874">
    <property type="term" value="F:ligase activity"/>
    <property type="evidence" value="ECO:0007669"/>
    <property type="project" value="UniProtKB-KW"/>
</dbReference>
<protein>
    <recommendedName>
        <fullName evidence="3">HECT-type E3 ubiquitin transferase</fullName>
        <ecNumber evidence="3">2.3.2.26</ecNumber>
    </recommendedName>
</protein>
<comment type="caution">
    <text evidence="9">The sequence shown here is derived from an EMBL/GenBank/DDBJ whole genome shotgun (WGS) entry which is preliminary data.</text>
</comment>
<keyword evidence="9" id="KW-0436">Ligase</keyword>
<dbReference type="OrthoDB" id="423283at2759"/>
<dbReference type="SMART" id="SM00119">
    <property type="entry name" value="HECTc"/>
    <property type="match status" value="1"/>
</dbReference>
<evidence type="ECO:0000256" key="6">
    <source>
        <dbReference type="PROSITE-ProRule" id="PRU00104"/>
    </source>
</evidence>
<feature type="compositionally biased region" description="Basic and acidic residues" evidence="7">
    <location>
        <begin position="677"/>
        <end position="687"/>
    </location>
</feature>
<dbReference type="GO" id="GO:0016607">
    <property type="term" value="C:nuclear speck"/>
    <property type="evidence" value="ECO:0007669"/>
    <property type="project" value="TreeGrafter"/>
</dbReference>
<dbReference type="STRING" id="1263082.A0A068RHV3"/>
<dbReference type="GO" id="GO:0061630">
    <property type="term" value="F:ubiquitin protein ligase activity"/>
    <property type="evidence" value="ECO:0007669"/>
    <property type="project" value="UniProtKB-EC"/>
</dbReference>
<dbReference type="PANTHER" id="PTHR45670:SF1">
    <property type="entry name" value="E3 UBIQUITIN-PROTEIN LIGASE HECTD1"/>
    <property type="match status" value="1"/>
</dbReference>
<evidence type="ECO:0000256" key="5">
    <source>
        <dbReference type="ARBA" id="ARBA00022786"/>
    </source>
</evidence>
<dbReference type="EMBL" id="CBTN010000003">
    <property type="protein sequence ID" value="CDH49237.1"/>
    <property type="molecule type" value="Genomic_DNA"/>
</dbReference>
<proteinExistence type="inferred from homology"/>
<feature type="compositionally biased region" description="Basic residues" evidence="7">
    <location>
        <begin position="127"/>
        <end position="142"/>
    </location>
</feature>
<evidence type="ECO:0000256" key="2">
    <source>
        <dbReference type="ARBA" id="ARBA00006331"/>
    </source>
</evidence>